<evidence type="ECO:0008006" key="4">
    <source>
        <dbReference type="Google" id="ProtNLM"/>
    </source>
</evidence>
<organism evidence="2 3">
    <name type="scientific">Galbibacter orientalis DSM 19592</name>
    <dbReference type="NCBI Taxonomy" id="926559"/>
    <lineage>
        <taxon>Bacteria</taxon>
        <taxon>Pseudomonadati</taxon>
        <taxon>Bacteroidota</taxon>
        <taxon>Flavobacteriia</taxon>
        <taxon>Flavobacteriales</taxon>
        <taxon>Flavobacteriaceae</taxon>
        <taxon>Galbibacter</taxon>
    </lineage>
</organism>
<name>I3C4R3_9FLAO</name>
<keyword evidence="1" id="KW-0732">Signal</keyword>
<keyword evidence="3" id="KW-1185">Reference proteome</keyword>
<evidence type="ECO:0000313" key="3">
    <source>
        <dbReference type="Proteomes" id="UP000004690"/>
    </source>
</evidence>
<dbReference type="HOGENOM" id="CLU_155057_1_0_10"/>
<protein>
    <recommendedName>
        <fullName evidence="4">Beta-lactamase-inhibitor-like PepSY-like domain-containing protein</fullName>
    </recommendedName>
</protein>
<accession>I3C4R3</accession>
<feature type="chain" id="PRO_5003668478" description="Beta-lactamase-inhibitor-like PepSY-like domain-containing protein" evidence="1">
    <location>
        <begin position="20"/>
        <end position="101"/>
    </location>
</feature>
<dbReference type="SUPFAM" id="SSF160574">
    <property type="entry name" value="BT0923-like"/>
    <property type="match status" value="1"/>
</dbReference>
<dbReference type="EMBL" id="JH651379">
    <property type="protein sequence ID" value="EIJ38606.1"/>
    <property type="molecule type" value="Genomic_DNA"/>
</dbReference>
<proteinExistence type="predicted"/>
<gene>
    <name evidence="2" type="ORF">JoomaDRAFT_1594</name>
</gene>
<dbReference type="Gene3D" id="3.40.1420.30">
    <property type="match status" value="1"/>
</dbReference>
<dbReference type="AlphaFoldDB" id="I3C4R3"/>
<dbReference type="Proteomes" id="UP000004690">
    <property type="component" value="Unassembled WGS sequence"/>
</dbReference>
<evidence type="ECO:0000256" key="1">
    <source>
        <dbReference type="SAM" id="SignalP"/>
    </source>
</evidence>
<evidence type="ECO:0000313" key="2">
    <source>
        <dbReference type="EMBL" id="EIJ38606.1"/>
    </source>
</evidence>
<reference evidence="2 3" key="1">
    <citation type="submission" date="2012-02" db="EMBL/GenBank/DDBJ databases">
        <title>Improved High-Quality Draft genome of Joostella marina DSM 19592.</title>
        <authorList>
            <consortium name="US DOE Joint Genome Institute (JGI-PGF)"/>
            <person name="Lucas S."/>
            <person name="Copeland A."/>
            <person name="Lapidus A."/>
            <person name="Bruce D."/>
            <person name="Goodwin L."/>
            <person name="Pitluck S."/>
            <person name="Peters L."/>
            <person name="Chertkov O."/>
            <person name="Ovchinnikova G."/>
            <person name="Kyrpides N."/>
            <person name="Mavromatis K."/>
            <person name="Detter J.C."/>
            <person name="Han C."/>
            <person name="Land M."/>
            <person name="Hauser L."/>
            <person name="Markowitz V."/>
            <person name="Cheng J.-F."/>
            <person name="Hugenholtz P."/>
            <person name="Woyke T."/>
            <person name="Wu D."/>
            <person name="Tindall B."/>
            <person name="Brambilla E."/>
            <person name="Klenk H.-P."/>
            <person name="Eisen J.A."/>
        </authorList>
    </citation>
    <scope>NUCLEOTIDE SEQUENCE [LARGE SCALE GENOMIC DNA]</scope>
    <source>
        <strain evidence="2 3">DSM 19592</strain>
    </source>
</reference>
<sequence>MKKLILASVIALGSFTTFAAVPVISNNDFVETVYVDQDDYTPIDATELPDAITNALETDFPGVQVSKAFKNEADEYKIQVLVGDKTTNLYATKDGEWIQNK</sequence>
<feature type="signal peptide" evidence="1">
    <location>
        <begin position="1"/>
        <end position="19"/>
    </location>
</feature>
<dbReference type="OrthoDB" id="1099258at2"/>
<dbReference type="RefSeq" id="WP_008611854.1">
    <property type="nucleotide sequence ID" value="NZ_JH651379.1"/>
</dbReference>